<keyword evidence="1" id="KW-0472">Membrane</keyword>
<dbReference type="InterPro" id="IPR018639">
    <property type="entry name" value="DUF2062"/>
</dbReference>
<dbReference type="EMBL" id="JAMQYH010000003">
    <property type="protein sequence ID" value="KAJ1692245.1"/>
    <property type="molecule type" value="Genomic_DNA"/>
</dbReference>
<proteinExistence type="predicted"/>
<reference evidence="3" key="1">
    <citation type="journal article" date="2022" name="Cell">
        <title>Repeat-based holocentromeres influence genome architecture and karyotype evolution.</title>
        <authorList>
            <person name="Hofstatter P.G."/>
            <person name="Thangavel G."/>
            <person name="Lux T."/>
            <person name="Neumann P."/>
            <person name="Vondrak T."/>
            <person name="Novak P."/>
            <person name="Zhang M."/>
            <person name="Costa L."/>
            <person name="Castellani M."/>
            <person name="Scott A."/>
            <person name="Toegelov H."/>
            <person name="Fuchs J."/>
            <person name="Mata-Sucre Y."/>
            <person name="Dias Y."/>
            <person name="Vanzela A.L.L."/>
            <person name="Huettel B."/>
            <person name="Almeida C.C.S."/>
            <person name="Simkova H."/>
            <person name="Souza G."/>
            <person name="Pedrosa-Harand A."/>
            <person name="Macas J."/>
            <person name="Mayer K.F.X."/>
            <person name="Houben A."/>
            <person name="Marques A."/>
        </authorList>
    </citation>
    <scope>NUCLEOTIDE SEQUENCE</scope>
    <source>
        <strain evidence="3">RhyBre1mFocal</strain>
    </source>
</reference>
<name>A0A9Q0CE79_9POAL</name>
<protein>
    <recommendedName>
        <fullName evidence="2">DUF2062 domain-containing protein</fullName>
    </recommendedName>
</protein>
<feature type="transmembrane region" description="Helical" evidence="1">
    <location>
        <begin position="69"/>
        <end position="91"/>
    </location>
</feature>
<dbReference type="PANTHER" id="PTHR35102">
    <property type="entry name" value="E3 UBIQUITIN-PROTEIN LIGASE"/>
    <property type="match status" value="1"/>
</dbReference>
<dbReference type="Proteomes" id="UP001151287">
    <property type="component" value="Unassembled WGS sequence"/>
</dbReference>
<gene>
    <name evidence="3" type="ORF">LUZ63_008943</name>
</gene>
<organism evidence="3 4">
    <name type="scientific">Rhynchospora breviuscula</name>
    <dbReference type="NCBI Taxonomy" id="2022672"/>
    <lineage>
        <taxon>Eukaryota</taxon>
        <taxon>Viridiplantae</taxon>
        <taxon>Streptophyta</taxon>
        <taxon>Embryophyta</taxon>
        <taxon>Tracheophyta</taxon>
        <taxon>Spermatophyta</taxon>
        <taxon>Magnoliopsida</taxon>
        <taxon>Liliopsida</taxon>
        <taxon>Poales</taxon>
        <taxon>Cyperaceae</taxon>
        <taxon>Cyperoideae</taxon>
        <taxon>Rhynchosporeae</taxon>
        <taxon>Rhynchospora</taxon>
    </lineage>
</organism>
<dbReference type="OrthoDB" id="1914153at2759"/>
<dbReference type="PANTHER" id="PTHR35102:SF1">
    <property type="entry name" value="E3 UBIQUITIN-PROTEIN LIGASE"/>
    <property type="match status" value="1"/>
</dbReference>
<evidence type="ECO:0000259" key="2">
    <source>
        <dbReference type="Pfam" id="PF09835"/>
    </source>
</evidence>
<feature type="transmembrane region" description="Helical" evidence="1">
    <location>
        <begin position="33"/>
        <end position="63"/>
    </location>
</feature>
<keyword evidence="1" id="KW-0812">Transmembrane</keyword>
<keyword evidence="4" id="KW-1185">Reference proteome</keyword>
<evidence type="ECO:0000313" key="3">
    <source>
        <dbReference type="EMBL" id="KAJ1692245.1"/>
    </source>
</evidence>
<evidence type="ECO:0000256" key="1">
    <source>
        <dbReference type="SAM" id="Phobius"/>
    </source>
</evidence>
<comment type="caution">
    <text evidence="3">The sequence shown here is derived from an EMBL/GenBank/DDBJ whole genome shotgun (WGS) entry which is preliminary data.</text>
</comment>
<accession>A0A9Q0CE79</accession>
<dbReference type="Pfam" id="PF09835">
    <property type="entry name" value="DUF2062"/>
    <property type="match status" value="1"/>
</dbReference>
<evidence type="ECO:0000313" key="4">
    <source>
        <dbReference type="Proteomes" id="UP001151287"/>
    </source>
</evidence>
<feature type="transmembrane region" description="Helical" evidence="1">
    <location>
        <begin position="139"/>
        <end position="156"/>
    </location>
</feature>
<sequence>MKIWKLSLVPWLHKKIVEPLLQILKKGAEPRQLALSTAVGTALGVFPIFGLTVFLCGVAIAVLRERCHAPTIMLTNFVVTPLELSLVIPFLRLGESISGGPHFPLTKDALKLVATGEASSEVLLAVLHALVGWLVASPFMFGTTYVVSLPCFKFLVQKFKPPASPKQPLYLDTSDIKIKVRDL</sequence>
<keyword evidence="1" id="KW-1133">Transmembrane helix</keyword>
<feature type="domain" description="DUF2062" evidence="2">
    <location>
        <begin position="20"/>
        <end position="158"/>
    </location>
</feature>
<dbReference type="AlphaFoldDB" id="A0A9Q0CE79"/>